<keyword evidence="1" id="KW-0732">Signal</keyword>
<organism evidence="3 4">
    <name type="scientific">Vigna mungo</name>
    <name type="common">Black gram</name>
    <name type="synonym">Phaseolus mungo</name>
    <dbReference type="NCBI Taxonomy" id="3915"/>
    <lineage>
        <taxon>Eukaryota</taxon>
        <taxon>Viridiplantae</taxon>
        <taxon>Streptophyta</taxon>
        <taxon>Embryophyta</taxon>
        <taxon>Tracheophyta</taxon>
        <taxon>Spermatophyta</taxon>
        <taxon>Magnoliopsida</taxon>
        <taxon>eudicotyledons</taxon>
        <taxon>Gunneridae</taxon>
        <taxon>Pentapetalae</taxon>
        <taxon>rosids</taxon>
        <taxon>fabids</taxon>
        <taxon>Fabales</taxon>
        <taxon>Fabaceae</taxon>
        <taxon>Papilionoideae</taxon>
        <taxon>50 kb inversion clade</taxon>
        <taxon>NPAAA clade</taxon>
        <taxon>indigoferoid/millettioid clade</taxon>
        <taxon>Phaseoleae</taxon>
        <taxon>Vigna</taxon>
    </lineage>
</organism>
<feature type="signal peptide" evidence="1">
    <location>
        <begin position="1"/>
        <end position="19"/>
    </location>
</feature>
<dbReference type="Pfam" id="PF13963">
    <property type="entry name" value="Transpos_assoc"/>
    <property type="match status" value="1"/>
</dbReference>
<feature type="domain" description="Transposase-associated" evidence="2">
    <location>
        <begin position="61"/>
        <end position="116"/>
    </location>
</feature>
<evidence type="ECO:0000256" key="1">
    <source>
        <dbReference type="SAM" id="SignalP"/>
    </source>
</evidence>
<name>A0AAQ3MLQ3_VIGMU</name>
<gene>
    <name evidence="3" type="ORF">V8G54_032600</name>
</gene>
<dbReference type="EMBL" id="CP144691">
    <property type="protein sequence ID" value="WVY93512.1"/>
    <property type="molecule type" value="Genomic_DNA"/>
</dbReference>
<feature type="chain" id="PRO_5042931350" description="Transposase-associated domain-containing protein" evidence="1">
    <location>
        <begin position="20"/>
        <end position="174"/>
    </location>
</feature>
<evidence type="ECO:0000259" key="2">
    <source>
        <dbReference type="Pfam" id="PF13963"/>
    </source>
</evidence>
<reference evidence="3 4" key="1">
    <citation type="journal article" date="2023" name="Life. Sci Alliance">
        <title>Evolutionary insights into 3D genome organization and epigenetic landscape of Vigna mungo.</title>
        <authorList>
            <person name="Junaid A."/>
            <person name="Singh B."/>
            <person name="Bhatia S."/>
        </authorList>
    </citation>
    <scope>NUCLEOTIDE SEQUENCE [LARGE SCALE GENOMIC DNA]</scope>
    <source>
        <strain evidence="3">Urdbean</strain>
    </source>
</reference>
<accession>A0AAQ3MLQ3</accession>
<feature type="non-terminal residue" evidence="3">
    <location>
        <position position="1"/>
    </location>
</feature>
<sequence length="174" mass="20533">SIAFACLLLFLAFKPITFSLQVLRFQFAQTIRPLSLLGRTILGFTNYITWNDLVRLPVLLTFLQYVKENVKSVNETYFCPYVHCLNQIRQDLGNLHDHLFMFGITRTYTVWTWHGEVLDQPMRSRGTNYVEEWMSDHYVWSPPHMPVYITFNDESEIIAGDKMLNISIIQLWCM</sequence>
<keyword evidence="4" id="KW-1185">Reference proteome</keyword>
<evidence type="ECO:0000313" key="3">
    <source>
        <dbReference type="EMBL" id="WVY93512.1"/>
    </source>
</evidence>
<evidence type="ECO:0000313" key="4">
    <source>
        <dbReference type="Proteomes" id="UP001374535"/>
    </source>
</evidence>
<protein>
    <recommendedName>
        <fullName evidence="2">Transposase-associated domain-containing protein</fullName>
    </recommendedName>
</protein>
<dbReference type="Proteomes" id="UP001374535">
    <property type="component" value="Chromosome 10"/>
</dbReference>
<dbReference type="InterPro" id="IPR029480">
    <property type="entry name" value="Transpos_assoc"/>
</dbReference>
<dbReference type="AlphaFoldDB" id="A0AAQ3MLQ3"/>
<proteinExistence type="predicted"/>